<protein>
    <submittedName>
        <fullName evidence="2">Uncharacterized protein</fullName>
    </submittedName>
</protein>
<reference evidence="2 3" key="1">
    <citation type="journal article" date="2021" name="BMC Biol.">
        <title>Horizontally acquired antibacterial genes associated with adaptive radiation of ladybird beetles.</title>
        <authorList>
            <person name="Li H.S."/>
            <person name="Tang X.F."/>
            <person name="Huang Y.H."/>
            <person name="Xu Z.Y."/>
            <person name="Chen M.L."/>
            <person name="Du X.Y."/>
            <person name="Qiu B.Y."/>
            <person name="Chen P.T."/>
            <person name="Zhang W."/>
            <person name="Slipinski A."/>
            <person name="Escalona H.E."/>
            <person name="Waterhouse R.M."/>
            <person name="Zwick A."/>
            <person name="Pang H."/>
        </authorList>
    </citation>
    <scope>NUCLEOTIDE SEQUENCE [LARGE SCALE GENOMIC DNA]</scope>
    <source>
        <strain evidence="2">SYSU2018</strain>
    </source>
</reference>
<accession>A0ABD2NJY1</accession>
<dbReference type="EMBL" id="JABFTP020000124">
    <property type="protein sequence ID" value="KAL3279076.1"/>
    <property type="molecule type" value="Genomic_DNA"/>
</dbReference>
<proteinExistence type="predicted"/>
<keyword evidence="3" id="KW-1185">Reference proteome</keyword>
<dbReference type="Proteomes" id="UP001516400">
    <property type="component" value="Unassembled WGS sequence"/>
</dbReference>
<name>A0ABD2NJY1_9CUCU</name>
<sequence length="108" mass="12029">KTDEHSNSAHFTNDLKTHAKTLKKLSNAIPMTQSDSGSFTTWSKLKKAGCDTQVRRHPSGNNNNSGDDATHLGLNDNTLKSQSMPNLYKKKLIRSLMQNNIMNRSNNS</sequence>
<evidence type="ECO:0000313" key="2">
    <source>
        <dbReference type="EMBL" id="KAL3279076.1"/>
    </source>
</evidence>
<gene>
    <name evidence="2" type="ORF">HHI36_016590</name>
</gene>
<feature type="non-terminal residue" evidence="2">
    <location>
        <position position="1"/>
    </location>
</feature>
<feature type="non-terminal residue" evidence="2">
    <location>
        <position position="108"/>
    </location>
</feature>
<dbReference type="AlphaFoldDB" id="A0ABD2NJY1"/>
<organism evidence="2 3">
    <name type="scientific">Cryptolaemus montrouzieri</name>
    <dbReference type="NCBI Taxonomy" id="559131"/>
    <lineage>
        <taxon>Eukaryota</taxon>
        <taxon>Metazoa</taxon>
        <taxon>Ecdysozoa</taxon>
        <taxon>Arthropoda</taxon>
        <taxon>Hexapoda</taxon>
        <taxon>Insecta</taxon>
        <taxon>Pterygota</taxon>
        <taxon>Neoptera</taxon>
        <taxon>Endopterygota</taxon>
        <taxon>Coleoptera</taxon>
        <taxon>Polyphaga</taxon>
        <taxon>Cucujiformia</taxon>
        <taxon>Coccinelloidea</taxon>
        <taxon>Coccinellidae</taxon>
        <taxon>Scymninae</taxon>
        <taxon>Scymnini</taxon>
        <taxon>Cryptolaemus</taxon>
    </lineage>
</organism>
<feature type="region of interest" description="Disordered" evidence="1">
    <location>
        <begin position="52"/>
        <end position="85"/>
    </location>
</feature>
<comment type="caution">
    <text evidence="2">The sequence shown here is derived from an EMBL/GenBank/DDBJ whole genome shotgun (WGS) entry which is preliminary data.</text>
</comment>
<evidence type="ECO:0000256" key="1">
    <source>
        <dbReference type="SAM" id="MobiDB-lite"/>
    </source>
</evidence>
<evidence type="ECO:0000313" key="3">
    <source>
        <dbReference type="Proteomes" id="UP001516400"/>
    </source>
</evidence>
<feature type="compositionally biased region" description="Polar residues" evidence="1">
    <location>
        <begin position="75"/>
        <end position="85"/>
    </location>
</feature>